<dbReference type="RefSeq" id="WP_063179882.1">
    <property type="nucleotide sequence ID" value="NZ_CP121215.1"/>
</dbReference>
<dbReference type="eggNOG" id="COG3945">
    <property type="taxonomic scope" value="Bacteria"/>
</dbReference>
<evidence type="ECO:0000313" key="3">
    <source>
        <dbReference type="EMBL" id="KZE80678.1"/>
    </source>
</evidence>
<proteinExistence type="predicted"/>
<dbReference type="OrthoDB" id="2587424at2"/>
<comment type="caution">
    <text evidence="3">The sequence shown here is derived from an EMBL/GenBank/DDBJ whole genome shotgun (WGS) entry which is preliminary data.</text>
</comment>
<dbReference type="Gene3D" id="1.20.120.520">
    <property type="entry name" value="nmb1532 protein domain like"/>
    <property type="match status" value="1"/>
</dbReference>
<evidence type="ECO:0000256" key="1">
    <source>
        <dbReference type="SAM" id="Coils"/>
    </source>
</evidence>
<gene>
    <name evidence="3" type="ORF">AV654_12120</name>
</gene>
<sequence length="176" mass="20283">MSTITEASVQSARPTRFMDAVDRLKEEHDALKIRLSAVQAKAQSVGKMKTVPEAMALLQQLREEITDFRTELDRHATWEERELFPLLCSYFNKYSGPSMMPSFWVMEKDHELAETFIDSFIESVDRLSLPSREAIRETSSHLIQACLILNEHLNLEEDVVYPMAEQILDDIDSLFS</sequence>
<dbReference type="Pfam" id="PF01814">
    <property type="entry name" value="Hemerythrin"/>
    <property type="match status" value="1"/>
</dbReference>
<dbReference type="InterPro" id="IPR012312">
    <property type="entry name" value="Hemerythrin-like"/>
</dbReference>
<reference evidence="4" key="1">
    <citation type="submission" date="2016-01" db="EMBL/GenBank/DDBJ databases">
        <title>Draft genome of Chromobacterium sp. F49.</title>
        <authorList>
            <person name="Hong K.W."/>
        </authorList>
    </citation>
    <scope>NUCLEOTIDE SEQUENCE [LARGE SCALE GENOMIC DNA]</scope>
    <source>
        <strain evidence="4">M63</strain>
    </source>
</reference>
<feature type="domain" description="Hemerythrin-like" evidence="2">
    <location>
        <begin position="20"/>
        <end position="164"/>
    </location>
</feature>
<feature type="coiled-coil region" evidence="1">
    <location>
        <begin position="21"/>
        <end position="71"/>
    </location>
</feature>
<evidence type="ECO:0000259" key="2">
    <source>
        <dbReference type="Pfam" id="PF01814"/>
    </source>
</evidence>
<dbReference type="AlphaFoldDB" id="A0A163YZJ0"/>
<dbReference type="EMBL" id="LQRA01000047">
    <property type="protein sequence ID" value="KZE80678.1"/>
    <property type="molecule type" value="Genomic_DNA"/>
</dbReference>
<keyword evidence="4" id="KW-1185">Reference proteome</keyword>
<keyword evidence="1" id="KW-0175">Coiled coil</keyword>
<organism evidence="3 4">
    <name type="scientific">Paenibacillus elgii</name>
    <dbReference type="NCBI Taxonomy" id="189691"/>
    <lineage>
        <taxon>Bacteria</taxon>
        <taxon>Bacillati</taxon>
        <taxon>Bacillota</taxon>
        <taxon>Bacilli</taxon>
        <taxon>Bacillales</taxon>
        <taxon>Paenibacillaceae</taxon>
        <taxon>Paenibacillus</taxon>
    </lineage>
</organism>
<protein>
    <recommendedName>
        <fullName evidence="2">Hemerythrin-like domain-containing protein</fullName>
    </recommendedName>
</protein>
<evidence type="ECO:0000313" key="4">
    <source>
        <dbReference type="Proteomes" id="UP000076563"/>
    </source>
</evidence>
<accession>A0A163YZJ0</accession>
<dbReference type="STRING" id="1007103.GCA_000213315_07148"/>
<name>A0A163YZJ0_9BACL</name>
<dbReference type="Proteomes" id="UP000076563">
    <property type="component" value="Unassembled WGS sequence"/>
</dbReference>